<feature type="transmembrane region" description="Helical" evidence="2">
    <location>
        <begin position="180"/>
        <end position="199"/>
    </location>
</feature>
<keyword evidence="2" id="KW-1133">Transmembrane helix</keyword>
<dbReference type="Pfam" id="PF03729">
    <property type="entry name" value="DUF308"/>
    <property type="match status" value="1"/>
</dbReference>
<reference evidence="3 4" key="1">
    <citation type="submission" date="2024-06" db="EMBL/GenBank/DDBJ databases">
        <title>The Natural Products Discovery Center: Release of the First 8490 Sequenced Strains for Exploring Actinobacteria Biosynthetic Diversity.</title>
        <authorList>
            <person name="Kalkreuter E."/>
            <person name="Kautsar S.A."/>
            <person name="Yang D."/>
            <person name="Bader C.D."/>
            <person name="Teijaro C.N."/>
            <person name="Fluegel L."/>
            <person name="Davis C.M."/>
            <person name="Simpson J.R."/>
            <person name="Lauterbach L."/>
            <person name="Steele A.D."/>
            <person name="Gui C."/>
            <person name="Meng S."/>
            <person name="Li G."/>
            <person name="Viehrig K."/>
            <person name="Ye F."/>
            <person name="Su P."/>
            <person name="Kiefer A.F."/>
            <person name="Nichols A."/>
            <person name="Cepeda A.J."/>
            <person name="Yan W."/>
            <person name="Fan B."/>
            <person name="Jiang Y."/>
            <person name="Adhikari A."/>
            <person name="Zheng C.-J."/>
            <person name="Schuster L."/>
            <person name="Cowan T.M."/>
            <person name="Smanski M.J."/>
            <person name="Chevrette M.G."/>
            <person name="De Carvalho L.P.S."/>
            <person name="Shen B."/>
        </authorList>
    </citation>
    <scope>NUCLEOTIDE SEQUENCE [LARGE SCALE GENOMIC DNA]</scope>
    <source>
        <strain evidence="3 4">NPDC050403</strain>
    </source>
</reference>
<comment type="caution">
    <text evidence="3">The sequence shown here is derived from an EMBL/GenBank/DDBJ whole genome shotgun (WGS) entry which is preliminary data.</text>
</comment>
<organism evidence="3 4">
    <name type="scientific">Nocardia aurea</name>
    <dbReference type="NCBI Taxonomy" id="2144174"/>
    <lineage>
        <taxon>Bacteria</taxon>
        <taxon>Bacillati</taxon>
        <taxon>Actinomycetota</taxon>
        <taxon>Actinomycetes</taxon>
        <taxon>Mycobacteriales</taxon>
        <taxon>Nocardiaceae</taxon>
        <taxon>Nocardia</taxon>
    </lineage>
</organism>
<evidence type="ECO:0000256" key="2">
    <source>
        <dbReference type="SAM" id="Phobius"/>
    </source>
</evidence>
<keyword evidence="2" id="KW-0812">Transmembrane</keyword>
<evidence type="ECO:0000313" key="4">
    <source>
        <dbReference type="Proteomes" id="UP001551695"/>
    </source>
</evidence>
<accession>A0ABV3G2W8</accession>
<feature type="compositionally biased region" description="Low complexity" evidence="1">
    <location>
        <begin position="22"/>
        <end position="35"/>
    </location>
</feature>
<evidence type="ECO:0000313" key="3">
    <source>
        <dbReference type="EMBL" id="MEV0712043.1"/>
    </source>
</evidence>
<feature type="transmembrane region" description="Helical" evidence="2">
    <location>
        <begin position="43"/>
        <end position="61"/>
    </location>
</feature>
<evidence type="ECO:0000256" key="1">
    <source>
        <dbReference type="SAM" id="MobiDB-lite"/>
    </source>
</evidence>
<dbReference type="EMBL" id="JBFAKC010000018">
    <property type="protein sequence ID" value="MEV0712043.1"/>
    <property type="molecule type" value="Genomic_DNA"/>
</dbReference>
<dbReference type="InterPro" id="IPR005325">
    <property type="entry name" value="DUF308_memb"/>
</dbReference>
<feature type="transmembrane region" description="Helical" evidence="2">
    <location>
        <begin position="73"/>
        <end position="93"/>
    </location>
</feature>
<dbReference type="RefSeq" id="WP_357788790.1">
    <property type="nucleotide sequence ID" value="NZ_JBFAKC010000018.1"/>
</dbReference>
<feature type="transmembrane region" description="Helical" evidence="2">
    <location>
        <begin position="125"/>
        <end position="146"/>
    </location>
</feature>
<keyword evidence="4" id="KW-1185">Reference proteome</keyword>
<sequence>MVTLRSRLPATTGRLFSRSQDGPASGASRARASTPRVHRGHEAVLVLGIGSAALGLLVAIWPDKTVHSLEMLLGAGIALSAGVQIYLAIAARFATPLRAVLALCGMLTAALALFNVVGGNSIPLLSIWLGASWAISGVGQATVSVWDDRLAEPVRHELTGVATMLVGILVLLFPPQSPTALGFLAAAGLVLLGAANLALAGVGSSAVHMAWTQRIPVSHT</sequence>
<gene>
    <name evidence="3" type="ORF">AB0I48_31230</name>
</gene>
<proteinExistence type="predicted"/>
<feature type="transmembrane region" description="Helical" evidence="2">
    <location>
        <begin position="100"/>
        <end position="119"/>
    </location>
</feature>
<name>A0ABV3G2W8_9NOCA</name>
<feature type="region of interest" description="Disordered" evidence="1">
    <location>
        <begin position="14"/>
        <end position="35"/>
    </location>
</feature>
<feature type="transmembrane region" description="Helical" evidence="2">
    <location>
        <begin position="158"/>
        <end position="174"/>
    </location>
</feature>
<protein>
    <submittedName>
        <fullName evidence="3">DUF308 domain-containing protein</fullName>
    </submittedName>
</protein>
<dbReference type="Proteomes" id="UP001551695">
    <property type="component" value="Unassembled WGS sequence"/>
</dbReference>
<keyword evidence="2" id="KW-0472">Membrane</keyword>